<feature type="transmembrane region" description="Helical" evidence="5">
    <location>
        <begin position="38"/>
        <end position="60"/>
    </location>
</feature>
<evidence type="ECO:0000256" key="1">
    <source>
        <dbReference type="ARBA" id="ARBA00004141"/>
    </source>
</evidence>
<reference evidence="6" key="1">
    <citation type="journal article" date="2014" name="PLoS Genet.">
        <title>Signature Gene Expression Reveals Novel Clues to the Molecular Mechanisms of Dimorphic Transition in Penicillium marneffei.</title>
        <authorList>
            <person name="Yang E."/>
            <person name="Wang G."/>
            <person name="Cai J."/>
            <person name="Woo P.C."/>
            <person name="Lau S.K."/>
            <person name="Yuen K.-Y."/>
            <person name="Chow W.-N."/>
            <person name="Lin X."/>
        </authorList>
    </citation>
    <scope>NUCLEOTIDE SEQUENCE [LARGE SCALE GENOMIC DNA]</scope>
    <source>
        <strain evidence="6">PM1</strain>
    </source>
</reference>
<comment type="subcellular location">
    <subcellularLocation>
        <location evidence="1">Membrane</location>
        <topology evidence="1">Multi-pass membrane protein</topology>
    </subcellularLocation>
</comment>
<evidence type="ECO:0000256" key="2">
    <source>
        <dbReference type="ARBA" id="ARBA00022692"/>
    </source>
</evidence>
<evidence type="ECO:0000313" key="6">
    <source>
        <dbReference type="EMBL" id="KFX50265.1"/>
    </source>
</evidence>
<organism evidence="6">
    <name type="scientific">Talaromyces marneffei PM1</name>
    <dbReference type="NCBI Taxonomy" id="1077442"/>
    <lineage>
        <taxon>Eukaryota</taxon>
        <taxon>Fungi</taxon>
        <taxon>Dikarya</taxon>
        <taxon>Ascomycota</taxon>
        <taxon>Pezizomycotina</taxon>
        <taxon>Eurotiomycetes</taxon>
        <taxon>Eurotiomycetidae</taxon>
        <taxon>Eurotiales</taxon>
        <taxon>Trichocomaceae</taxon>
        <taxon>Talaromyces</taxon>
        <taxon>Talaromyces sect. Talaromyces</taxon>
    </lineage>
</organism>
<dbReference type="Pfam" id="PF04479">
    <property type="entry name" value="RTA1"/>
    <property type="match status" value="1"/>
</dbReference>
<dbReference type="eggNOG" id="ENOG502QURG">
    <property type="taxonomic scope" value="Eukaryota"/>
</dbReference>
<dbReference type="PANTHER" id="PTHR31465">
    <property type="entry name" value="PROTEIN RTA1-RELATED"/>
    <property type="match status" value="1"/>
</dbReference>
<proteinExistence type="predicted"/>
<name>A0A093VDK1_TALMA</name>
<dbReference type="PANTHER" id="PTHR31465:SF35">
    <property type="entry name" value="RTA1 DOMAIN PROTEIN-RELATED"/>
    <property type="match status" value="1"/>
</dbReference>
<keyword evidence="3 5" id="KW-1133">Transmembrane helix</keyword>
<feature type="transmembrane region" description="Helical" evidence="5">
    <location>
        <begin position="150"/>
        <end position="174"/>
    </location>
</feature>
<keyword evidence="4 5" id="KW-0472">Membrane</keyword>
<feature type="transmembrane region" description="Helical" evidence="5">
    <location>
        <begin position="229"/>
        <end position="249"/>
    </location>
</feature>
<accession>A0A093VDK1</accession>
<sequence length="291" mass="33015">MAWVFYYYTPSTVAAGIFIALFGLSTLYHFYQLMRTRTWFMIPFFIGGLLESVGYIGRILSASQGPNYSTGAYAMQSALILIAPAFFAASIYMELGRVIQMLRAEKDSLVPVRWLTRTFVAGDVLSFLMQASGAGLMVSNSSNPATGEHIILGGLFVQIIFFGFFMITTLIFQIRISKNPTSTTIGLSDLWHKHLFALYVTSTLIMIRSVVRVVEYLEGYDGYLLSHEIFLYVLDALLMFAVMVFFHFYHPSEINCQIGRGERFFQKGYEVRKIESIRTWELENPTTTLAV</sequence>
<protein>
    <submittedName>
        <fullName evidence="6">Protoporphyrin uptake protein 1</fullName>
    </submittedName>
</protein>
<dbReference type="GO" id="GO:0016020">
    <property type="term" value="C:membrane"/>
    <property type="evidence" value="ECO:0007669"/>
    <property type="project" value="UniProtKB-SubCell"/>
</dbReference>
<dbReference type="HOGENOM" id="CLU_033465_3_1_1"/>
<dbReference type="InterPro" id="IPR007568">
    <property type="entry name" value="RTA1"/>
</dbReference>
<evidence type="ECO:0000256" key="3">
    <source>
        <dbReference type="ARBA" id="ARBA00022989"/>
    </source>
</evidence>
<evidence type="ECO:0000256" key="5">
    <source>
        <dbReference type="SAM" id="Phobius"/>
    </source>
</evidence>
<feature type="transmembrane region" description="Helical" evidence="5">
    <location>
        <begin position="12"/>
        <end position="31"/>
    </location>
</feature>
<feature type="transmembrane region" description="Helical" evidence="5">
    <location>
        <begin position="72"/>
        <end position="93"/>
    </location>
</feature>
<evidence type="ECO:0000256" key="4">
    <source>
        <dbReference type="ARBA" id="ARBA00023136"/>
    </source>
</evidence>
<comment type="caution">
    <text evidence="6">The sequence shown here is derived from an EMBL/GenBank/DDBJ whole genome shotgun (WGS) entry which is preliminary data.</text>
</comment>
<dbReference type="EMBL" id="JPOX01000007">
    <property type="protein sequence ID" value="KFX50265.1"/>
    <property type="molecule type" value="Genomic_DNA"/>
</dbReference>
<gene>
    <name evidence="6" type="ORF">GQ26_0070330</name>
</gene>
<keyword evidence="2 5" id="KW-0812">Transmembrane</keyword>
<dbReference type="AlphaFoldDB" id="A0A093VDK1"/>
<feature type="transmembrane region" description="Helical" evidence="5">
    <location>
        <begin position="195"/>
        <end position="217"/>
    </location>
</feature>
<feature type="transmembrane region" description="Helical" evidence="5">
    <location>
        <begin position="114"/>
        <end position="138"/>
    </location>
</feature>